<keyword evidence="4" id="KW-1185">Reference proteome</keyword>
<feature type="domain" description="NB-ARC" evidence="1">
    <location>
        <begin position="185"/>
        <end position="325"/>
    </location>
</feature>
<dbReference type="Gene3D" id="1.25.40.10">
    <property type="entry name" value="Tetratricopeptide repeat domain"/>
    <property type="match status" value="1"/>
</dbReference>
<dbReference type="PANTHER" id="PTHR46082:SF6">
    <property type="entry name" value="AAA+ ATPASE DOMAIN-CONTAINING PROTEIN-RELATED"/>
    <property type="match status" value="1"/>
</dbReference>
<protein>
    <recommendedName>
        <fullName evidence="5">NACHT-NTPase and P-loop NTPases N-terminal domain-containing protein</fullName>
    </recommendedName>
</protein>
<dbReference type="Proteomes" id="UP000750711">
    <property type="component" value="Unassembled WGS sequence"/>
</dbReference>
<evidence type="ECO:0000313" key="4">
    <source>
        <dbReference type="Proteomes" id="UP000750711"/>
    </source>
</evidence>
<evidence type="ECO:0000259" key="2">
    <source>
        <dbReference type="Pfam" id="PF17107"/>
    </source>
</evidence>
<dbReference type="Gene3D" id="3.40.50.300">
    <property type="entry name" value="P-loop containing nucleotide triphosphate hydrolases"/>
    <property type="match status" value="1"/>
</dbReference>
<dbReference type="InterPro" id="IPR031352">
    <property type="entry name" value="SesA"/>
</dbReference>
<dbReference type="AlphaFoldDB" id="A0A9P8IDH2"/>
<dbReference type="EMBL" id="JAGHQM010001467">
    <property type="protein sequence ID" value="KAH0553453.1"/>
    <property type="molecule type" value="Genomic_DNA"/>
</dbReference>
<proteinExistence type="predicted"/>
<sequence>MAEAFAAVGLAASIVTFVDAANKVLDRLRDFHPTAQEIPECFQDIHVRLPLIVDVVTQIKNAEMTLLRRIHGTMDGCNKQIALLNKLVGKMLPIPDDSQWRRSLKAIESIRRGKDVTAIQETLGRYERTLTLHLSQRSSTSTAIAERRAAYYEVPSLQVSQFVERVELLKEIEVSFAGTSGNASKKVVLLGMGGSGKTQIALRYCQVAKSSERFQSIFWVEASSENTVLRGFESIAAKISNSGRVFDSMESKIAFVKYTLEQWGSPWLMVFDNYDRPGEFKNISDFFPQGQTGSMLFTSRHTDSKRLGIAISVLQMTEDEGLELLLRQSELESNRDNAVAGKKIIRKLGCLPLAIDQAGAYITARKLPLQLFAEHYGERKEVILKRTPSLWEYRRRLGKDKDETLLSVFTTWELSFQQIGNDENERAIIGHFLSLSAFFDVTNITENLFRSHLASIDEPPQWMELFAIGGVWKQHRYHDVIAELQRLSLLQDMDTGSTDSRFPLHPLVADWLRLRIDQKDYRKYVIEAIGILTNHINAQDRDVLPLQVKLDMLSHIEMCLQNDTDCSLEVIVSLRDSAHTFALLYSDHGRYKEAEAMYQLALAGKEKVLGPDHPSTLNTVNNIGVTYENQGRSVEAEVMYQRALAGNEKVLGPDHPSTLGIVHNLGGLYRS</sequence>
<accession>A0A9P8IDH2</accession>
<dbReference type="Pfam" id="PF00931">
    <property type="entry name" value="NB-ARC"/>
    <property type="match status" value="1"/>
</dbReference>
<name>A0A9P8IDH2_9PEZI</name>
<evidence type="ECO:0000259" key="1">
    <source>
        <dbReference type="Pfam" id="PF00931"/>
    </source>
</evidence>
<evidence type="ECO:0008006" key="5">
    <source>
        <dbReference type="Google" id="ProtNLM"/>
    </source>
</evidence>
<reference evidence="3" key="1">
    <citation type="submission" date="2021-03" db="EMBL/GenBank/DDBJ databases">
        <title>Comparative genomics and phylogenomic investigation of the class Geoglossomycetes provide insights into ecological specialization and systematics.</title>
        <authorList>
            <person name="Melie T."/>
            <person name="Pirro S."/>
            <person name="Miller A.N."/>
            <person name="Quandt A."/>
        </authorList>
    </citation>
    <scope>NUCLEOTIDE SEQUENCE</scope>
    <source>
        <strain evidence="3">CAQ_001_2017</strain>
    </source>
</reference>
<feature type="domain" description="NACHT-NTPase and P-loop NTPases N-terminal" evidence="2">
    <location>
        <begin position="12"/>
        <end position="123"/>
    </location>
</feature>
<dbReference type="Pfam" id="PF17107">
    <property type="entry name" value="SesA"/>
    <property type="match status" value="1"/>
</dbReference>
<comment type="caution">
    <text evidence="3">The sequence shown here is derived from an EMBL/GenBank/DDBJ whole genome shotgun (WGS) entry which is preliminary data.</text>
</comment>
<dbReference type="PANTHER" id="PTHR46082">
    <property type="entry name" value="ATP/GTP-BINDING PROTEIN-RELATED"/>
    <property type="match status" value="1"/>
</dbReference>
<dbReference type="SUPFAM" id="SSF48452">
    <property type="entry name" value="TPR-like"/>
    <property type="match status" value="1"/>
</dbReference>
<dbReference type="InterPro" id="IPR011990">
    <property type="entry name" value="TPR-like_helical_dom_sf"/>
</dbReference>
<organism evidence="3 4">
    <name type="scientific">Trichoglossum hirsutum</name>
    <dbReference type="NCBI Taxonomy" id="265104"/>
    <lineage>
        <taxon>Eukaryota</taxon>
        <taxon>Fungi</taxon>
        <taxon>Dikarya</taxon>
        <taxon>Ascomycota</taxon>
        <taxon>Pezizomycotina</taxon>
        <taxon>Geoglossomycetes</taxon>
        <taxon>Geoglossales</taxon>
        <taxon>Geoglossaceae</taxon>
        <taxon>Trichoglossum</taxon>
    </lineage>
</organism>
<gene>
    <name evidence="3" type="ORF">GP486_006477</name>
</gene>
<dbReference type="Pfam" id="PF13424">
    <property type="entry name" value="TPR_12"/>
    <property type="match status" value="1"/>
</dbReference>
<dbReference type="GO" id="GO:0043531">
    <property type="term" value="F:ADP binding"/>
    <property type="evidence" value="ECO:0007669"/>
    <property type="project" value="InterPro"/>
</dbReference>
<evidence type="ECO:0000313" key="3">
    <source>
        <dbReference type="EMBL" id="KAH0553453.1"/>
    </source>
</evidence>
<dbReference type="SUPFAM" id="SSF52540">
    <property type="entry name" value="P-loop containing nucleoside triphosphate hydrolases"/>
    <property type="match status" value="1"/>
</dbReference>
<dbReference type="InterPro" id="IPR027417">
    <property type="entry name" value="P-loop_NTPase"/>
</dbReference>
<dbReference type="InterPro" id="IPR053137">
    <property type="entry name" value="NLR-like"/>
</dbReference>
<dbReference type="InterPro" id="IPR002182">
    <property type="entry name" value="NB-ARC"/>
</dbReference>